<dbReference type="WBParaSite" id="ES5_v2.g24807.t1">
    <property type="protein sequence ID" value="ES5_v2.g24807.t1"/>
    <property type="gene ID" value="ES5_v2.g24807"/>
</dbReference>
<sequence>ASWSLIDILHAKPAAESLIPLINESIDDEGFPSDETKKGIDKKIDGKIEVRNVSFAYPARPDLKVANGLNLRADVAQTVALVGPSGGGKSTIIQLLERFYQPQGGNIGSISENISLGIENLSMEEVKEACKMANASNFIERLPLGYETEVGEKGALLSGGQKQRIAIARAIARKPKILLLDEATSALDSESERAVQEALEVATTGRTTIVIAHRLSSIQNSNKIFFIEAGKVVEAGTHEELIEANGKYADLVKKQELNT</sequence>
<dbReference type="Proteomes" id="UP000887579">
    <property type="component" value="Unplaced"/>
</dbReference>
<accession>A0AC34G500</accession>
<name>A0AC34G500_9BILA</name>
<reference evidence="2" key="1">
    <citation type="submission" date="2022-11" db="UniProtKB">
        <authorList>
            <consortium name="WormBaseParasite"/>
        </authorList>
    </citation>
    <scope>IDENTIFICATION</scope>
</reference>
<evidence type="ECO:0000313" key="1">
    <source>
        <dbReference type="Proteomes" id="UP000887579"/>
    </source>
</evidence>
<organism evidence="1 2">
    <name type="scientific">Panagrolaimus sp. ES5</name>
    <dbReference type="NCBI Taxonomy" id="591445"/>
    <lineage>
        <taxon>Eukaryota</taxon>
        <taxon>Metazoa</taxon>
        <taxon>Ecdysozoa</taxon>
        <taxon>Nematoda</taxon>
        <taxon>Chromadorea</taxon>
        <taxon>Rhabditida</taxon>
        <taxon>Tylenchina</taxon>
        <taxon>Panagrolaimomorpha</taxon>
        <taxon>Panagrolaimoidea</taxon>
        <taxon>Panagrolaimidae</taxon>
        <taxon>Panagrolaimus</taxon>
    </lineage>
</organism>
<evidence type="ECO:0000313" key="2">
    <source>
        <dbReference type="WBParaSite" id="ES5_v2.g24807.t1"/>
    </source>
</evidence>
<protein>
    <submittedName>
        <fullName evidence="2">ABC transporter domain-containing protein</fullName>
    </submittedName>
</protein>
<proteinExistence type="predicted"/>